<dbReference type="AlphaFoldDB" id="T0GGM8"/>
<evidence type="ECO:0000259" key="1">
    <source>
        <dbReference type="Pfam" id="PF13460"/>
    </source>
</evidence>
<dbReference type="Gene3D" id="3.40.50.720">
    <property type="entry name" value="NAD(P)-binding Rossmann-like Domain"/>
    <property type="match status" value="1"/>
</dbReference>
<dbReference type="PANTHER" id="PTHR47129">
    <property type="entry name" value="QUINONE OXIDOREDUCTASE 2"/>
    <property type="match status" value="1"/>
</dbReference>
<gene>
    <name evidence="2" type="ORF">L288_15650</name>
</gene>
<dbReference type="InterPro" id="IPR016040">
    <property type="entry name" value="NAD(P)-bd_dom"/>
</dbReference>
<dbReference type="PANTHER" id="PTHR47129:SF1">
    <property type="entry name" value="NMRA-LIKE DOMAIN-CONTAINING PROTEIN"/>
    <property type="match status" value="1"/>
</dbReference>
<protein>
    <recommendedName>
        <fullName evidence="1">NAD(P)-binding domain-containing protein</fullName>
    </recommendedName>
</protein>
<sequence length="282" mass="29445">MIIAVTGANGGLGRSTIAALKACIPSSSILALVRSPEKAADLGVEVRSFDYDKSPEQLAQSLKGVDVLLLISSADLGKRGEQHGNVIKAAKIAGVKRIVYTSIVNADTSLLSLAEEHRETESALREAGVPFTILRNGWYAENPLHGLEGVRASGKLIRSAGNGKISFATRDDLAEAAAIVLTGTGHEGKVYELGGDTPYTMADCAAELSKHFGRDIPYADLPVEQYAGILAGVGMPAPFAQAVASWDAAASKGSLFHDGNDLRTLLGRPTVPISAVIAQVAK</sequence>
<dbReference type="Gene3D" id="3.90.25.10">
    <property type="entry name" value="UDP-galactose 4-epimerase, domain 1"/>
    <property type="match status" value="1"/>
</dbReference>
<dbReference type="InterPro" id="IPR052718">
    <property type="entry name" value="NmrA-type_oxidoreductase"/>
</dbReference>
<accession>T0GGM8</accession>
<comment type="caution">
    <text evidence="2">The sequence shown here is derived from an EMBL/GenBank/DDBJ whole genome shotgun (WGS) entry which is preliminary data.</text>
</comment>
<reference evidence="2 3" key="1">
    <citation type="journal article" date="2013" name="Genome Announc.">
        <title>Draft Genome Sequence of Sphingobium quisquiliarum Strain P25T, a Novel Hexachlorocyclohexane (HCH)-Degrading Bacterium Isolated from an HCH Dumpsite.</title>
        <authorList>
            <person name="Kumar Singh A."/>
            <person name="Sangwan N."/>
            <person name="Sharma A."/>
            <person name="Gupta V."/>
            <person name="Khurana J.P."/>
            <person name="Lal R."/>
        </authorList>
    </citation>
    <scope>NUCLEOTIDE SEQUENCE [LARGE SCALE GENOMIC DNA]</scope>
    <source>
        <strain evidence="2 3">P25</strain>
    </source>
</reference>
<dbReference type="Proteomes" id="UP000015525">
    <property type="component" value="Unassembled WGS sequence"/>
</dbReference>
<proteinExistence type="predicted"/>
<evidence type="ECO:0000313" key="3">
    <source>
        <dbReference type="Proteomes" id="UP000015525"/>
    </source>
</evidence>
<organism evidence="2 3">
    <name type="scientific">Sphingobium quisquiliarum P25</name>
    <dbReference type="NCBI Taxonomy" id="1329909"/>
    <lineage>
        <taxon>Bacteria</taxon>
        <taxon>Pseudomonadati</taxon>
        <taxon>Pseudomonadota</taxon>
        <taxon>Alphaproteobacteria</taxon>
        <taxon>Sphingomonadales</taxon>
        <taxon>Sphingomonadaceae</taxon>
        <taxon>Sphingobium</taxon>
    </lineage>
</organism>
<evidence type="ECO:0000313" key="2">
    <source>
        <dbReference type="EMBL" id="EQB02866.1"/>
    </source>
</evidence>
<dbReference type="InterPro" id="IPR036291">
    <property type="entry name" value="NAD(P)-bd_dom_sf"/>
</dbReference>
<feature type="domain" description="NAD(P)-binding" evidence="1">
    <location>
        <begin position="7"/>
        <end position="181"/>
    </location>
</feature>
<dbReference type="EMBL" id="ATHO01000141">
    <property type="protein sequence ID" value="EQB02866.1"/>
    <property type="molecule type" value="Genomic_DNA"/>
</dbReference>
<dbReference type="CDD" id="cd05269">
    <property type="entry name" value="TMR_SDR_a"/>
    <property type="match status" value="1"/>
</dbReference>
<name>T0GGM8_9SPHN</name>
<dbReference type="PATRIC" id="fig|1329909.3.peg.3010"/>
<dbReference type="Pfam" id="PF13460">
    <property type="entry name" value="NAD_binding_10"/>
    <property type="match status" value="1"/>
</dbReference>
<dbReference type="SUPFAM" id="SSF51735">
    <property type="entry name" value="NAD(P)-binding Rossmann-fold domains"/>
    <property type="match status" value="1"/>
</dbReference>
<keyword evidence="3" id="KW-1185">Reference proteome</keyword>